<sequence>MAHWFGQNSSGHSSSHHFVSADSVNSHELDYGEFFTEYIKSKQRSMDRQRHQAAKVSNQMKRDQDRS</sequence>
<protein>
    <submittedName>
        <fullName evidence="2">Uncharacterized protein</fullName>
    </submittedName>
</protein>
<dbReference type="AlphaFoldDB" id="A0A7X3C237"/>
<name>A0A7X3C237_9LACO</name>
<comment type="caution">
    <text evidence="2">The sequence shown here is derived from an EMBL/GenBank/DDBJ whole genome shotgun (WGS) entry which is preliminary data.</text>
</comment>
<evidence type="ECO:0000256" key="1">
    <source>
        <dbReference type="SAM" id="MobiDB-lite"/>
    </source>
</evidence>
<keyword evidence="3" id="KW-1185">Reference proteome</keyword>
<dbReference type="Proteomes" id="UP000466388">
    <property type="component" value="Unassembled WGS sequence"/>
</dbReference>
<accession>A0A7X3C237</accession>
<organism evidence="2 3">
    <name type="scientific">Secundilactobacillus folii</name>
    <dbReference type="NCBI Taxonomy" id="2678357"/>
    <lineage>
        <taxon>Bacteria</taxon>
        <taxon>Bacillati</taxon>
        <taxon>Bacillota</taxon>
        <taxon>Bacilli</taxon>
        <taxon>Lactobacillales</taxon>
        <taxon>Lactobacillaceae</taxon>
        <taxon>Secundilactobacillus</taxon>
    </lineage>
</organism>
<evidence type="ECO:0000313" key="2">
    <source>
        <dbReference type="EMBL" id="MTV81417.1"/>
    </source>
</evidence>
<dbReference type="RefSeq" id="WP_155430710.1">
    <property type="nucleotide sequence ID" value="NZ_WNJO01000002.1"/>
</dbReference>
<dbReference type="EMBL" id="WNJO01000002">
    <property type="protein sequence ID" value="MTV81417.1"/>
    <property type="molecule type" value="Genomic_DNA"/>
</dbReference>
<reference evidence="2 3" key="1">
    <citation type="submission" date="2019-11" db="EMBL/GenBank/DDBJ databases">
        <title>Lactobacillus sp. nov. CRM56-3, isolated from fermented tea leaves.</title>
        <authorList>
            <person name="Phuengjayaem S."/>
            <person name="Tanasupawat S."/>
        </authorList>
    </citation>
    <scope>NUCLEOTIDE SEQUENCE [LARGE SCALE GENOMIC DNA]</scope>
    <source>
        <strain evidence="2 3">CRM56-3</strain>
    </source>
</reference>
<evidence type="ECO:0000313" key="3">
    <source>
        <dbReference type="Proteomes" id="UP000466388"/>
    </source>
</evidence>
<feature type="region of interest" description="Disordered" evidence="1">
    <location>
        <begin position="42"/>
        <end position="67"/>
    </location>
</feature>
<gene>
    <name evidence="2" type="ORF">GM612_01950</name>
</gene>
<proteinExistence type="predicted"/>
<feature type="region of interest" description="Disordered" evidence="1">
    <location>
        <begin position="1"/>
        <end position="20"/>
    </location>
</feature>